<dbReference type="InterPro" id="IPR007371">
    <property type="entry name" value="TPK_catalytic"/>
</dbReference>
<organism evidence="7 8">
    <name type="scientific">Breznakiella homolactica</name>
    <dbReference type="NCBI Taxonomy" id="2798577"/>
    <lineage>
        <taxon>Bacteria</taxon>
        <taxon>Pseudomonadati</taxon>
        <taxon>Spirochaetota</taxon>
        <taxon>Spirochaetia</taxon>
        <taxon>Spirochaetales</taxon>
        <taxon>Breznakiellaceae</taxon>
        <taxon>Breznakiella</taxon>
    </lineage>
</organism>
<dbReference type="GO" id="GO:0005524">
    <property type="term" value="F:ATP binding"/>
    <property type="evidence" value="ECO:0007669"/>
    <property type="project" value="UniProtKB-KW"/>
</dbReference>
<dbReference type="PANTHER" id="PTHR41299">
    <property type="entry name" value="THIAMINE PYROPHOSPHOKINASE"/>
    <property type="match status" value="1"/>
</dbReference>
<gene>
    <name evidence="7" type="ORF">JFL75_14515</name>
</gene>
<dbReference type="EC" id="2.7.6.2" evidence="5"/>
<dbReference type="NCBIfam" id="TIGR01378">
    <property type="entry name" value="thi_PPkinase"/>
    <property type="match status" value="1"/>
</dbReference>
<keyword evidence="3" id="KW-0418">Kinase</keyword>
<keyword evidence="8" id="KW-1185">Reference proteome</keyword>
<dbReference type="InterPro" id="IPR036759">
    <property type="entry name" value="TPK_catalytic_sf"/>
</dbReference>
<dbReference type="InterPro" id="IPR053149">
    <property type="entry name" value="TPK"/>
</dbReference>
<evidence type="ECO:0000256" key="4">
    <source>
        <dbReference type="ARBA" id="ARBA00022840"/>
    </source>
</evidence>
<dbReference type="CDD" id="cd07995">
    <property type="entry name" value="TPK"/>
    <property type="match status" value="1"/>
</dbReference>
<dbReference type="GO" id="GO:0030975">
    <property type="term" value="F:thiamine binding"/>
    <property type="evidence" value="ECO:0007669"/>
    <property type="project" value="InterPro"/>
</dbReference>
<reference evidence="7" key="1">
    <citation type="submission" date="2021-01" db="EMBL/GenBank/DDBJ databases">
        <title>Description of Breznakiella homolactica.</title>
        <authorList>
            <person name="Song Y."/>
            <person name="Brune A."/>
        </authorList>
    </citation>
    <scope>NUCLEOTIDE SEQUENCE</scope>
    <source>
        <strain evidence="7">RmG30</strain>
    </source>
</reference>
<dbReference type="SUPFAM" id="SSF63862">
    <property type="entry name" value="Thiamin pyrophosphokinase, substrate-binding domain"/>
    <property type="match status" value="1"/>
</dbReference>
<evidence type="ECO:0000259" key="6">
    <source>
        <dbReference type="Pfam" id="PF04263"/>
    </source>
</evidence>
<dbReference type="GO" id="GO:0016301">
    <property type="term" value="F:kinase activity"/>
    <property type="evidence" value="ECO:0007669"/>
    <property type="project" value="UniProtKB-KW"/>
</dbReference>
<name>A0A7T7XKL0_9SPIR</name>
<protein>
    <recommendedName>
        <fullName evidence="5">Thiamine diphosphokinase</fullName>
        <ecNumber evidence="5">2.7.6.2</ecNumber>
    </recommendedName>
</protein>
<accession>A0A7T7XKL0</accession>
<dbReference type="SUPFAM" id="SSF63999">
    <property type="entry name" value="Thiamin pyrophosphokinase, catalytic domain"/>
    <property type="match status" value="1"/>
</dbReference>
<keyword evidence="4" id="KW-0067">ATP-binding</keyword>
<dbReference type="AlphaFoldDB" id="A0A7T7XKL0"/>
<dbReference type="PANTHER" id="PTHR41299:SF1">
    <property type="entry name" value="THIAMINE PYROPHOSPHOKINASE"/>
    <property type="match status" value="1"/>
</dbReference>
<dbReference type="InterPro" id="IPR006282">
    <property type="entry name" value="Thi_PPkinase"/>
</dbReference>
<dbReference type="EMBL" id="CP067089">
    <property type="protein sequence ID" value="QQO08145.1"/>
    <property type="molecule type" value="Genomic_DNA"/>
</dbReference>
<sequence>MRGIVCIGGEGPPPEFLQRLAAGADLIVAADSGLMALEDAGVSAHWIVGDMDSLDDAGRLEKYPPERVLRYPEDKDYTDTELGLKLLFEQGCQETWIAGGGGGRIDHLLAIRSLFERDRAPSRWITARDDICCIENGAGLSRHPAPGTLVSVFPLGPGPWKARSAGLTWPLDDLPWNRGFFGISNRAERGDFSVTAEKGRFLLVLPLDLP</sequence>
<dbReference type="Proteomes" id="UP000595917">
    <property type="component" value="Chromosome"/>
</dbReference>
<evidence type="ECO:0000256" key="2">
    <source>
        <dbReference type="ARBA" id="ARBA00022741"/>
    </source>
</evidence>
<proteinExistence type="predicted"/>
<dbReference type="GO" id="GO:0004788">
    <property type="term" value="F:thiamine diphosphokinase activity"/>
    <property type="evidence" value="ECO:0007669"/>
    <property type="project" value="UniProtKB-UniRule"/>
</dbReference>
<evidence type="ECO:0000313" key="8">
    <source>
        <dbReference type="Proteomes" id="UP000595917"/>
    </source>
</evidence>
<evidence type="ECO:0000313" key="7">
    <source>
        <dbReference type="EMBL" id="QQO08145.1"/>
    </source>
</evidence>
<dbReference type="Gene3D" id="3.40.50.10240">
    <property type="entry name" value="Thiamin pyrophosphokinase, catalytic domain"/>
    <property type="match status" value="1"/>
</dbReference>
<dbReference type="InterPro" id="IPR036371">
    <property type="entry name" value="TPK_B1-bd_sf"/>
</dbReference>
<feature type="domain" description="Thiamin pyrophosphokinase catalytic" evidence="6">
    <location>
        <begin position="18"/>
        <end position="111"/>
    </location>
</feature>
<keyword evidence="1 7" id="KW-0808">Transferase</keyword>
<dbReference type="RefSeq" id="WP_215625451.1">
    <property type="nucleotide sequence ID" value="NZ_CP067089.2"/>
</dbReference>
<dbReference type="Pfam" id="PF04263">
    <property type="entry name" value="TPK_catalytic"/>
    <property type="match status" value="1"/>
</dbReference>
<dbReference type="KEGG" id="bhc:JFL75_14515"/>
<keyword evidence="2" id="KW-0547">Nucleotide-binding</keyword>
<evidence type="ECO:0000256" key="5">
    <source>
        <dbReference type="NCBIfam" id="TIGR01378"/>
    </source>
</evidence>
<dbReference type="GO" id="GO:0009229">
    <property type="term" value="P:thiamine diphosphate biosynthetic process"/>
    <property type="evidence" value="ECO:0007669"/>
    <property type="project" value="InterPro"/>
</dbReference>
<evidence type="ECO:0000256" key="1">
    <source>
        <dbReference type="ARBA" id="ARBA00022679"/>
    </source>
</evidence>
<evidence type="ECO:0000256" key="3">
    <source>
        <dbReference type="ARBA" id="ARBA00022777"/>
    </source>
</evidence>
<dbReference type="GO" id="GO:0006772">
    <property type="term" value="P:thiamine metabolic process"/>
    <property type="evidence" value="ECO:0007669"/>
    <property type="project" value="UniProtKB-UniRule"/>
</dbReference>